<comment type="similarity">
    <text evidence="1">Belongs to the bacterial solute-binding protein 9 family.</text>
</comment>
<sequence>MKMNKFVTVFFAAVLALSFAGCKKNQNSKTESEAEKQKIKVVATIFPEYDWVKNLIEGSDSFELELLVKNGTDLHSYQPSTADIVKIASSDLFIYVGGESDSWVSQVIKNSNNKNQFTVNLMEILAQNVKEEETVEGMQSHEENDGHEDEIEYDEHVWLSVKNAKTAVTKIAEYLEVLDLANSSVYAKNLQNYLEKLDSLSEIAVELSQKNDFSSKPLIFCDRFPFRYMTDELGAKYFAAFSGCSAETEASFETVAFLSKKVQEFEEPKVFVTENSDKKIAKTVIKNAGFDGKCEIFVIDSMQSTTFEQIKAGKNYIDVMKENYEKLNFLGKE</sequence>
<dbReference type="PANTHER" id="PTHR42953">
    <property type="entry name" value="HIGH-AFFINITY ZINC UPTAKE SYSTEM PROTEIN ZNUA-RELATED"/>
    <property type="match status" value="1"/>
</dbReference>
<dbReference type="Proteomes" id="UP000190395">
    <property type="component" value="Unassembled WGS sequence"/>
</dbReference>
<organism evidence="5 6">
    <name type="scientific">Treponema berlinense</name>
    <dbReference type="NCBI Taxonomy" id="225004"/>
    <lineage>
        <taxon>Bacteria</taxon>
        <taxon>Pseudomonadati</taxon>
        <taxon>Spirochaetota</taxon>
        <taxon>Spirochaetia</taxon>
        <taxon>Spirochaetales</taxon>
        <taxon>Treponemataceae</taxon>
        <taxon>Treponema</taxon>
    </lineage>
</organism>
<dbReference type="AlphaFoldDB" id="A0A1T4NLJ0"/>
<keyword evidence="6" id="KW-1185">Reference proteome</keyword>
<accession>A0A1T4NLJ0</accession>
<evidence type="ECO:0000313" key="6">
    <source>
        <dbReference type="Proteomes" id="UP000190395"/>
    </source>
</evidence>
<gene>
    <name evidence="5" type="ORF">SAMN02745152_01268</name>
</gene>
<keyword evidence="2" id="KW-0813">Transport</keyword>
<dbReference type="InterPro" id="IPR006127">
    <property type="entry name" value="ZnuA-like"/>
</dbReference>
<dbReference type="GO" id="GO:0030001">
    <property type="term" value="P:metal ion transport"/>
    <property type="evidence" value="ECO:0007669"/>
    <property type="project" value="InterPro"/>
</dbReference>
<evidence type="ECO:0000256" key="2">
    <source>
        <dbReference type="ARBA" id="ARBA00022448"/>
    </source>
</evidence>
<feature type="chain" id="PRO_5012188275" evidence="4">
    <location>
        <begin position="21"/>
        <end position="333"/>
    </location>
</feature>
<evidence type="ECO:0000256" key="1">
    <source>
        <dbReference type="ARBA" id="ARBA00011028"/>
    </source>
</evidence>
<dbReference type="EMBL" id="FUXC01000006">
    <property type="protein sequence ID" value="SJZ80129.1"/>
    <property type="molecule type" value="Genomic_DNA"/>
</dbReference>
<dbReference type="InterPro" id="IPR050492">
    <property type="entry name" value="Bact_metal-bind_prot9"/>
</dbReference>
<proteinExistence type="inferred from homology"/>
<name>A0A1T4NLJ0_9SPIR</name>
<dbReference type="GO" id="GO:0046872">
    <property type="term" value="F:metal ion binding"/>
    <property type="evidence" value="ECO:0007669"/>
    <property type="project" value="InterPro"/>
</dbReference>
<reference evidence="5 6" key="1">
    <citation type="submission" date="2017-02" db="EMBL/GenBank/DDBJ databases">
        <authorList>
            <person name="Peterson S.W."/>
        </authorList>
    </citation>
    <scope>NUCLEOTIDE SEQUENCE [LARGE SCALE GENOMIC DNA]</scope>
    <source>
        <strain evidence="5 6">ATCC BAA-909</strain>
    </source>
</reference>
<evidence type="ECO:0000256" key="3">
    <source>
        <dbReference type="ARBA" id="ARBA00022729"/>
    </source>
</evidence>
<evidence type="ECO:0000313" key="5">
    <source>
        <dbReference type="EMBL" id="SJZ80129.1"/>
    </source>
</evidence>
<dbReference type="PROSITE" id="PS51257">
    <property type="entry name" value="PROKAR_LIPOPROTEIN"/>
    <property type="match status" value="1"/>
</dbReference>
<protein>
    <submittedName>
        <fullName evidence="5">Zinc transport system substrate-binding protein</fullName>
    </submittedName>
</protein>
<evidence type="ECO:0000256" key="4">
    <source>
        <dbReference type="SAM" id="SignalP"/>
    </source>
</evidence>
<dbReference type="Gene3D" id="3.40.50.1980">
    <property type="entry name" value="Nitrogenase molybdenum iron protein domain"/>
    <property type="match status" value="2"/>
</dbReference>
<keyword evidence="3 4" id="KW-0732">Signal</keyword>
<dbReference type="SUPFAM" id="SSF53807">
    <property type="entry name" value="Helical backbone' metal receptor"/>
    <property type="match status" value="1"/>
</dbReference>
<dbReference type="Pfam" id="PF01297">
    <property type="entry name" value="ZnuA"/>
    <property type="match status" value="1"/>
</dbReference>
<dbReference type="GeneID" id="303367510"/>
<dbReference type="PANTHER" id="PTHR42953:SF3">
    <property type="entry name" value="HIGH-AFFINITY ZINC UPTAKE SYSTEM PROTEIN ZNUA"/>
    <property type="match status" value="1"/>
</dbReference>
<feature type="signal peptide" evidence="4">
    <location>
        <begin position="1"/>
        <end position="20"/>
    </location>
</feature>
<dbReference type="RefSeq" id="WP_200806556.1">
    <property type="nucleotide sequence ID" value="NZ_FUXC01000006.1"/>
</dbReference>
<dbReference type="STRING" id="225004.SAMN02745152_01268"/>